<dbReference type="OrthoDB" id="2317774at2759"/>
<gene>
    <name evidence="1" type="ORF">BC936DRAFT_137077</name>
</gene>
<organism evidence="1 2">
    <name type="scientific">Jimgerdemannia flammicorona</name>
    <dbReference type="NCBI Taxonomy" id="994334"/>
    <lineage>
        <taxon>Eukaryota</taxon>
        <taxon>Fungi</taxon>
        <taxon>Fungi incertae sedis</taxon>
        <taxon>Mucoromycota</taxon>
        <taxon>Mucoromycotina</taxon>
        <taxon>Endogonomycetes</taxon>
        <taxon>Endogonales</taxon>
        <taxon>Endogonaceae</taxon>
        <taxon>Jimgerdemannia</taxon>
    </lineage>
</organism>
<comment type="caution">
    <text evidence="1">The sequence shown here is derived from an EMBL/GenBank/DDBJ whole genome shotgun (WGS) entry which is preliminary data.</text>
</comment>
<protein>
    <submittedName>
        <fullName evidence="1">Uncharacterized protein</fullName>
    </submittedName>
</protein>
<keyword evidence="2" id="KW-1185">Reference proteome</keyword>
<sequence>MNTIPFDVLQEIFVNLRDPSAWSQASRLFREVSQSETSVARWSLVRYDPWRALDRMIDRHPKALTPGVASLMLAKGARFPRWLAQTLLRPLRGNLSLDTVILLLNEARDRYGTWSVREDDFQTLAGLARDIHYAQRNTGLVPEPARARLEDMLRCTRFYPIESSFAQPSHLWILAWTFMYARSWLEDLVHTQHLPLFEASRPPYSLAQFMKLYRNDVPIDTMTESSLADLLQFLLGEGVIVAASSDIYDILMETHRVGGDWVVTVLKQVQLPFDIRSIAGRFIRTVLTSYPWHGSESVFREVYESWPDPETLSTSLAQRRAANRNGSSDLPVRLDCFLVCTLRAPHPEAQYLFDLLMHFAANTKAEVRMHLRLAETCVSEGGFRFTESHFDVMAKHGVAETIREFADLVHRLGHPVVPDGPDAQPVECRVAFPFNTLVPTPYIALLLPRHDLDVVLLLEGYELVLLPLVALQELLNHGVDLEEIPCRNSEHRQMPMMRWRRQGNSPKVPHQTTHAFVVRFQRWQYILDCPLDQYAADHTEAFAIAVQGSDRVNDKSTKTKETSVDVQ</sequence>
<dbReference type="AlphaFoldDB" id="A0A433CY44"/>
<accession>A0A433CY44</accession>
<evidence type="ECO:0000313" key="1">
    <source>
        <dbReference type="EMBL" id="RUP43499.1"/>
    </source>
</evidence>
<reference evidence="1 2" key="1">
    <citation type="journal article" date="2018" name="New Phytol.">
        <title>Phylogenomics of Endogonaceae and evolution of mycorrhizas within Mucoromycota.</title>
        <authorList>
            <person name="Chang Y."/>
            <person name="Desiro A."/>
            <person name="Na H."/>
            <person name="Sandor L."/>
            <person name="Lipzen A."/>
            <person name="Clum A."/>
            <person name="Barry K."/>
            <person name="Grigoriev I.V."/>
            <person name="Martin F.M."/>
            <person name="Stajich J.E."/>
            <person name="Smith M.E."/>
            <person name="Bonito G."/>
            <person name="Spatafora J.W."/>
        </authorList>
    </citation>
    <scope>NUCLEOTIDE SEQUENCE [LARGE SCALE GENOMIC DNA]</scope>
    <source>
        <strain evidence="1 2">GMNB39</strain>
    </source>
</reference>
<proteinExistence type="predicted"/>
<dbReference type="EMBL" id="RBNI01010840">
    <property type="protein sequence ID" value="RUP43499.1"/>
    <property type="molecule type" value="Genomic_DNA"/>
</dbReference>
<evidence type="ECO:0000313" key="2">
    <source>
        <dbReference type="Proteomes" id="UP000268093"/>
    </source>
</evidence>
<name>A0A433CY44_9FUNG</name>
<dbReference type="Proteomes" id="UP000268093">
    <property type="component" value="Unassembled WGS sequence"/>
</dbReference>